<feature type="region of interest" description="Disordered" evidence="1">
    <location>
        <begin position="1"/>
        <end position="39"/>
    </location>
</feature>
<accession>A0AAP0E347</accession>
<dbReference type="AlphaFoldDB" id="A0AAP0E347"/>
<protein>
    <submittedName>
        <fullName evidence="2">Uncharacterized protein</fullName>
    </submittedName>
</protein>
<dbReference type="EMBL" id="JBBNAG010000013">
    <property type="protein sequence ID" value="KAK9084123.1"/>
    <property type="molecule type" value="Genomic_DNA"/>
</dbReference>
<feature type="compositionally biased region" description="Basic and acidic residues" evidence="1">
    <location>
        <begin position="1"/>
        <end position="13"/>
    </location>
</feature>
<gene>
    <name evidence="2" type="ORF">Scep_030594</name>
</gene>
<evidence type="ECO:0000313" key="2">
    <source>
        <dbReference type="EMBL" id="KAK9084123.1"/>
    </source>
</evidence>
<proteinExistence type="predicted"/>
<dbReference type="Proteomes" id="UP001419268">
    <property type="component" value="Unassembled WGS sequence"/>
</dbReference>
<name>A0AAP0E347_9MAGN</name>
<keyword evidence="3" id="KW-1185">Reference proteome</keyword>
<evidence type="ECO:0000313" key="3">
    <source>
        <dbReference type="Proteomes" id="UP001419268"/>
    </source>
</evidence>
<sequence length="96" mass="10740">MKNSKSSEYDRDGTKKKKFGSHGRAESMKRKNKQRLGGGGLSLEAFANAKANNNNYNPALIIVWVELLNCSVAHLKLKPTVDISEGRDRIKQHSTR</sequence>
<evidence type="ECO:0000256" key="1">
    <source>
        <dbReference type="SAM" id="MobiDB-lite"/>
    </source>
</evidence>
<comment type="caution">
    <text evidence="2">The sequence shown here is derived from an EMBL/GenBank/DDBJ whole genome shotgun (WGS) entry which is preliminary data.</text>
</comment>
<reference evidence="2 3" key="1">
    <citation type="submission" date="2024-01" db="EMBL/GenBank/DDBJ databases">
        <title>Genome assemblies of Stephania.</title>
        <authorList>
            <person name="Yang L."/>
        </authorList>
    </citation>
    <scope>NUCLEOTIDE SEQUENCE [LARGE SCALE GENOMIC DNA]</scope>
    <source>
        <strain evidence="2">JXDWG</strain>
        <tissue evidence="2">Leaf</tissue>
    </source>
</reference>
<organism evidence="2 3">
    <name type="scientific">Stephania cephalantha</name>
    <dbReference type="NCBI Taxonomy" id="152367"/>
    <lineage>
        <taxon>Eukaryota</taxon>
        <taxon>Viridiplantae</taxon>
        <taxon>Streptophyta</taxon>
        <taxon>Embryophyta</taxon>
        <taxon>Tracheophyta</taxon>
        <taxon>Spermatophyta</taxon>
        <taxon>Magnoliopsida</taxon>
        <taxon>Ranunculales</taxon>
        <taxon>Menispermaceae</taxon>
        <taxon>Menispermoideae</taxon>
        <taxon>Cissampelideae</taxon>
        <taxon>Stephania</taxon>
    </lineage>
</organism>